<gene>
    <name evidence="1" type="ORF">GPUH_LOCUS24385</name>
</gene>
<accession>A0A183ETU5</accession>
<dbReference type="PANTHER" id="PTHR12775">
    <property type="entry name" value="PROTEIN C20ORF43 HOMOLOG"/>
    <property type="match status" value="1"/>
</dbReference>
<evidence type="ECO:0000313" key="1">
    <source>
        <dbReference type="EMBL" id="VDN42767.1"/>
    </source>
</evidence>
<protein>
    <submittedName>
        <fullName evidence="3">Rtf2 domain-containing protein</fullName>
    </submittedName>
</protein>
<name>A0A183ETU5_9BILA</name>
<evidence type="ECO:0000313" key="2">
    <source>
        <dbReference type="Proteomes" id="UP000271098"/>
    </source>
</evidence>
<reference evidence="1 2" key="2">
    <citation type="submission" date="2018-11" db="EMBL/GenBank/DDBJ databases">
        <authorList>
            <consortium name="Pathogen Informatics"/>
        </authorList>
    </citation>
    <scope>NUCLEOTIDE SEQUENCE [LARGE SCALE GENOMIC DNA]</scope>
</reference>
<dbReference type="AlphaFoldDB" id="A0A183ETU5"/>
<dbReference type="GO" id="GO:0006274">
    <property type="term" value="P:DNA replication termination"/>
    <property type="evidence" value="ECO:0007669"/>
    <property type="project" value="TreeGrafter"/>
</dbReference>
<dbReference type="PANTHER" id="PTHR12775:SF0">
    <property type="entry name" value="REPLICATION TERMINATION FACTOR 2"/>
    <property type="match status" value="1"/>
</dbReference>
<organism evidence="3">
    <name type="scientific">Gongylonema pulchrum</name>
    <dbReference type="NCBI Taxonomy" id="637853"/>
    <lineage>
        <taxon>Eukaryota</taxon>
        <taxon>Metazoa</taxon>
        <taxon>Ecdysozoa</taxon>
        <taxon>Nematoda</taxon>
        <taxon>Chromadorea</taxon>
        <taxon>Rhabditida</taxon>
        <taxon>Spirurina</taxon>
        <taxon>Spiruromorpha</taxon>
        <taxon>Spiruroidea</taxon>
        <taxon>Gongylonematidae</taxon>
        <taxon>Gongylonema</taxon>
    </lineage>
</organism>
<sequence length="87" mass="9745">MGKYIFAGGVRFAVNWRCGCVVSEKAIEEVKSDVCHSCGGPVNKDDLVMLNPPEHILQIYEAKLEEERAKKAAKTRSKKHEFGNHKS</sequence>
<keyword evidence="2" id="KW-1185">Reference proteome</keyword>
<dbReference type="GO" id="GO:0005634">
    <property type="term" value="C:nucleus"/>
    <property type="evidence" value="ECO:0007669"/>
    <property type="project" value="TreeGrafter"/>
</dbReference>
<evidence type="ECO:0000313" key="3">
    <source>
        <dbReference type="WBParaSite" id="GPUH_0002441601-mRNA-1"/>
    </source>
</evidence>
<dbReference type="Proteomes" id="UP000271098">
    <property type="component" value="Unassembled WGS sequence"/>
</dbReference>
<dbReference type="EMBL" id="UYRT01100977">
    <property type="protein sequence ID" value="VDN42767.1"/>
    <property type="molecule type" value="Genomic_DNA"/>
</dbReference>
<dbReference type="Pfam" id="PF04641">
    <property type="entry name" value="Rtf2"/>
    <property type="match status" value="1"/>
</dbReference>
<dbReference type="OrthoDB" id="247013at2759"/>
<reference evidence="3" key="1">
    <citation type="submission" date="2016-06" db="UniProtKB">
        <authorList>
            <consortium name="WormBaseParasite"/>
        </authorList>
    </citation>
    <scope>IDENTIFICATION</scope>
</reference>
<dbReference type="WBParaSite" id="GPUH_0002441601-mRNA-1">
    <property type="protein sequence ID" value="GPUH_0002441601-mRNA-1"/>
    <property type="gene ID" value="GPUH_0002441601"/>
</dbReference>
<proteinExistence type="predicted"/>
<dbReference type="InterPro" id="IPR006735">
    <property type="entry name" value="Rtf2"/>
</dbReference>